<proteinExistence type="predicted"/>
<dbReference type="EMBL" id="JASCZI010241732">
    <property type="protein sequence ID" value="MED6205965.1"/>
    <property type="molecule type" value="Genomic_DNA"/>
</dbReference>
<name>A0ABU6Y870_9FABA</name>
<evidence type="ECO:0000313" key="1">
    <source>
        <dbReference type="EMBL" id="MED6205965.1"/>
    </source>
</evidence>
<organism evidence="1 2">
    <name type="scientific">Stylosanthes scabra</name>
    <dbReference type="NCBI Taxonomy" id="79078"/>
    <lineage>
        <taxon>Eukaryota</taxon>
        <taxon>Viridiplantae</taxon>
        <taxon>Streptophyta</taxon>
        <taxon>Embryophyta</taxon>
        <taxon>Tracheophyta</taxon>
        <taxon>Spermatophyta</taxon>
        <taxon>Magnoliopsida</taxon>
        <taxon>eudicotyledons</taxon>
        <taxon>Gunneridae</taxon>
        <taxon>Pentapetalae</taxon>
        <taxon>rosids</taxon>
        <taxon>fabids</taxon>
        <taxon>Fabales</taxon>
        <taxon>Fabaceae</taxon>
        <taxon>Papilionoideae</taxon>
        <taxon>50 kb inversion clade</taxon>
        <taxon>dalbergioids sensu lato</taxon>
        <taxon>Dalbergieae</taxon>
        <taxon>Pterocarpus clade</taxon>
        <taxon>Stylosanthes</taxon>
    </lineage>
</organism>
<protein>
    <submittedName>
        <fullName evidence="1">Uncharacterized protein</fullName>
    </submittedName>
</protein>
<evidence type="ECO:0000313" key="2">
    <source>
        <dbReference type="Proteomes" id="UP001341840"/>
    </source>
</evidence>
<reference evidence="1 2" key="1">
    <citation type="journal article" date="2023" name="Plants (Basel)">
        <title>Bridging the Gap: Combining Genomics and Transcriptomics Approaches to Understand Stylosanthes scabra, an Orphan Legume from the Brazilian Caatinga.</title>
        <authorList>
            <person name="Ferreira-Neto J.R.C."/>
            <person name="da Silva M.D."/>
            <person name="Binneck E."/>
            <person name="de Melo N.F."/>
            <person name="da Silva R.H."/>
            <person name="de Melo A.L.T.M."/>
            <person name="Pandolfi V."/>
            <person name="Bustamante F.O."/>
            <person name="Brasileiro-Vidal A.C."/>
            <person name="Benko-Iseppon A.M."/>
        </authorList>
    </citation>
    <scope>NUCLEOTIDE SEQUENCE [LARGE SCALE GENOMIC DNA]</scope>
    <source>
        <tissue evidence="1">Leaves</tissue>
    </source>
</reference>
<comment type="caution">
    <text evidence="1">The sequence shown here is derived from an EMBL/GenBank/DDBJ whole genome shotgun (WGS) entry which is preliminary data.</text>
</comment>
<accession>A0ABU6Y870</accession>
<gene>
    <name evidence="1" type="ORF">PIB30_022569</name>
</gene>
<sequence>MDGRDERQVKKSRNWIGTESLFLPDTLSDERKHDRAEFGAEVAEENERIATKPRRLLLDPMRTHYKEPCSCESPSGSEGKERVKPVMLSTDTPASIVAVPYSTWFTTVITGTSAVGPGDSRFDPVTAGTL</sequence>
<keyword evidence="2" id="KW-1185">Reference proteome</keyword>
<dbReference type="Proteomes" id="UP001341840">
    <property type="component" value="Unassembled WGS sequence"/>
</dbReference>